<keyword evidence="4" id="KW-0223">Dioxygenase</keyword>
<protein>
    <recommendedName>
        <fullName evidence="9">Fe2OG dioxygenase domain-containing protein</fullName>
    </recommendedName>
</protein>
<dbReference type="PROSITE" id="PS51471">
    <property type="entry name" value="FE2OG_OXY"/>
    <property type="match status" value="1"/>
</dbReference>
<feature type="compositionally biased region" description="Basic and acidic residues" evidence="7">
    <location>
        <begin position="75"/>
        <end position="87"/>
    </location>
</feature>
<feature type="compositionally biased region" description="Low complexity" evidence="7">
    <location>
        <begin position="206"/>
        <end position="223"/>
    </location>
</feature>
<dbReference type="Gene3D" id="2.60.120.620">
    <property type="entry name" value="q2cbj1_9rhob like domain"/>
    <property type="match status" value="1"/>
</dbReference>
<name>A0A8W8MBI6_MAGGI</name>
<dbReference type="InterPro" id="IPR044862">
    <property type="entry name" value="Pro_4_hyd_alph_FE2OG_OXY"/>
</dbReference>
<feature type="compositionally biased region" description="Basic and acidic residues" evidence="7">
    <location>
        <begin position="177"/>
        <end position="191"/>
    </location>
</feature>
<dbReference type="InterPro" id="IPR005123">
    <property type="entry name" value="Oxoglu/Fe-dep_dioxygenase_dom"/>
</dbReference>
<dbReference type="Proteomes" id="UP000005408">
    <property type="component" value="Unassembled WGS sequence"/>
</dbReference>
<dbReference type="PANTHER" id="PTHR10869">
    <property type="entry name" value="PROLYL 4-HYDROXYLASE ALPHA SUBUNIT"/>
    <property type="match status" value="1"/>
</dbReference>
<evidence type="ECO:0000313" key="10">
    <source>
        <dbReference type="EnsemblMetazoa" id="G32221.1:cds"/>
    </source>
</evidence>
<keyword evidence="5" id="KW-0560">Oxidoreductase</keyword>
<evidence type="ECO:0000256" key="6">
    <source>
        <dbReference type="ARBA" id="ARBA00023004"/>
    </source>
</evidence>
<dbReference type="GO" id="GO:0031418">
    <property type="term" value="F:L-ascorbic acid binding"/>
    <property type="evidence" value="ECO:0007669"/>
    <property type="project" value="UniProtKB-KW"/>
</dbReference>
<keyword evidence="8" id="KW-0812">Transmembrane</keyword>
<evidence type="ECO:0000256" key="3">
    <source>
        <dbReference type="ARBA" id="ARBA00022896"/>
    </source>
</evidence>
<dbReference type="InterPro" id="IPR045054">
    <property type="entry name" value="P4HA-like"/>
</dbReference>
<evidence type="ECO:0000256" key="2">
    <source>
        <dbReference type="ARBA" id="ARBA00022723"/>
    </source>
</evidence>
<keyword evidence="3" id="KW-0847">Vitamin C</keyword>
<evidence type="ECO:0000256" key="1">
    <source>
        <dbReference type="ARBA" id="ARBA00001961"/>
    </source>
</evidence>
<reference evidence="10" key="1">
    <citation type="submission" date="2022-08" db="UniProtKB">
        <authorList>
            <consortium name="EnsemblMetazoa"/>
        </authorList>
    </citation>
    <scope>IDENTIFICATION</scope>
    <source>
        <strain evidence="10">05x7-T-G4-1.051#20</strain>
    </source>
</reference>
<keyword evidence="8" id="KW-0472">Membrane</keyword>
<evidence type="ECO:0000313" key="11">
    <source>
        <dbReference type="Proteomes" id="UP000005408"/>
    </source>
</evidence>
<dbReference type="SMART" id="SM00702">
    <property type="entry name" value="P4Hc"/>
    <property type="match status" value="1"/>
</dbReference>
<dbReference type="PANTHER" id="PTHR10869:SF180">
    <property type="entry name" value="FE2OG DIOXYGENASE DOMAIN-CONTAINING PROTEIN"/>
    <property type="match status" value="1"/>
</dbReference>
<keyword evidence="6" id="KW-0408">Iron</keyword>
<dbReference type="InterPro" id="IPR006620">
    <property type="entry name" value="Pro_4_hyd_alph"/>
</dbReference>
<feature type="region of interest" description="Disordered" evidence="7">
    <location>
        <begin position="143"/>
        <end position="230"/>
    </location>
</feature>
<feature type="domain" description="Fe2OG dioxygenase" evidence="9">
    <location>
        <begin position="384"/>
        <end position="493"/>
    </location>
</feature>
<dbReference type="GO" id="GO:0005783">
    <property type="term" value="C:endoplasmic reticulum"/>
    <property type="evidence" value="ECO:0007669"/>
    <property type="project" value="TreeGrafter"/>
</dbReference>
<dbReference type="AlphaFoldDB" id="A0A8W8MBI6"/>
<evidence type="ECO:0000256" key="8">
    <source>
        <dbReference type="SAM" id="Phobius"/>
    </source>
</evidence>
<proteinExistence type="predicted"/>
<evidence type="ECO:0000256" key="4">
    <source>
        <dbReference type="ARBA" id="ARBA00022964"/>
    </source>
</evidence>
<dbReference type="EnsemblMetazoa" id="G32221.1">
    <property type="protein sequence ID" value="G32221.1:cds"/>
    <property type="gene ID" value="G32221"/>
</dbReference>
<keyword evidence="11" id="KW-1185">Reference proteome</keyword>
<dbReference type="FunFam" id="2.60.120.620:FF:000054">
    <property type="entry name" value="Prolyl 4-hydroxylase subunit alpha-1"/>
    <property type="match status" value="1"/>
</dbReference>
<evidence type="ECO:0000259" key="9">
    <source>
        <dbReference type="PROSITE" id="PS51471"/>
    </source>
</evidence>
<evidence type="ECO:0000256" key="5">
    <source>
        <dbReference type="ARBA" id="ARBA00023002"/>
    </source>
</evidence>
<organism evidence="10 11">
    <name type="scientific">Magallana gigas</name>
    <name type="common">Pacific oyster</name>
    <name type="synonym">Crassostrea gigas</name>
    <dbReference type="NCBI Taxonomy" id="29159"/>
    <lineage>
        <taxon>Eukaryota</taxon>
        <taxon>Metazoa</taxon>
        <taxon>Spiralia</taxon>
        <taxon>Lophotrochozoa</taxon>
        <taxon>Mollusca</taxon>
        <taxon>Bivalvia</taxon>
        <taxon>Autobranchia</taxon>
        <taxon>Pteriomorphia</taxon>
        <taxon>Ostreida</taxon>
        <taxon>Ostreoidea</taxon>
        <taxon>Ostreidae</taxon>
        <taxon>Magallana</taxon>
    </lineage>
</organism>
<dbReference type="GO" id="GO:0004656">
    <property type="term" value="F:procollagen-proline 4-dioxygenase activity"/>
    <property type="evidence" value="ECO:0007669"/>
    <property type="project" value="TreeGrafter"/>
</dbReference>
<dbReference type="Pfam" id="PF13640">
    <property type="entry name" value="2OG-FeII_Oxy_3"/>
    <property type="match status" value="1"/>
</dbReference>
<dbReference type="GO" id="GO:0005506">
    <property type="term" value="F:iron ion binding"/>
    <property type="evidence" value="ECO:0007669"/>
    <property type="project" value="InterPro"/>
</dbReference>
<feature type="region of interest" description="Disordered" evidence="7">
    <location>
        <begin position="58"/>
        <end position="87"/>
    </location>
</feature>
<feature type="transmembrane region" description="Helical" evidence="8">
    <location>
        <begin position="97"/>
        <end position="117"/>
    </location>
</feature>
<comment type="cofactor">
    <cofactor evidence="1">
        <name>L-ascorbate</name>
        <dbReference type="ChEBI" id="CHEBI:38290"/>
    </cofactor>
</comment>
<sequence length="550" mass="63457">MHKHLQSPFWIRKRRFKIISPGQCACSLNRESDKNGPPYSRNLDRDLVSCVIKTIAMKQQNKSRHRKPNLQQNGNDKEKHSSVQSEKDSKNRVSLELVIFRTSFAIILVGFLVYGLYMNYSVAKSSDRVDGRTVVQRDDGDTFVELDSDIDDTEDGTVSSKEQQRKPSVKQEIPVKLSEKSETETPTEKKPLQPSKTDQTQKSRLSKSQNQNGGKSQKNNKQKTTTLSSGNVKEIEKEVEEFKATYLKKMSPKKIFVDGRRLPPVELLPQKPNNSSVRVFLYDEFLSEQECDGLMRAHDSHVKESSKINPLICFDTIETLRKHIKTARKKVKVTPADFIPGTFCVNETFSRQLSGWLKSNWSYSTAFYPGESKFSKIMEFRVKEATQLLPENGGKFQITSYPQGIGYKTHTDCIEDNADERDRMATILVYLQDVEDGGETKFPELGIWVKPRKGRALVWNNMNEEGKCEALSVHNAAKVNKGHKYILQRWYYYKNFYSLGKRPPEPELPVRASGTPRVNCDEYEKGSCRWYDEWNYEHLVDYRNQRINLK</sequence>
<feature type="compositionally biased region" description="Acidic residues" evidence="7">
    <location>
        <begin position="143"/>
        <end position="155"/>
    </location>
</feature>
<keyword evidence="8" id="KW-1133">Transmembrane helix</keyword>
<accession>A0A8W8MBI6</accession>
<evidence type="ECO:0000256" key="7">
    <source>
        <dbReference type="SAM" id="MobiDB-lite"/>
    </source>
</evidence>
<feature type="compositionally biased region" description="Polar residues" evidence="7">
    <location>
        <begin position="194"/>
        <end position="203"/>
    </location>
</feature>
<keyword evidence="2" id="KW-0479">Metal-binding</keyword>